<evidence type="ECO:0000313" key="1">
    <source>
        <dbReference type="EMBL" id="QFS46959.1"/>
    </source>
</evidence>
<gene>
    <name evidence="1" type="ORF">GXM_04440</name>
</gene>
<dbReference type="EMBL" id="CP045226">
    <property type="protein sequence ID" value="QFS46959.1"/>
    <property type="molecule type" value="Genomic_DNA"/>
</dbReference>
<dbReference type="AlphaFoldDB" id="A0A5P8W4M0"/>
<evidence type="ECO:0000313" key="2">
    <source>
        <dbReference type="Proteomes" id="UP000326678"/>
    </source>
</evidence>
<protein>
    <submittedName>
        <fullName evidence="1">Uncharacterized protein</fullName>
    </submittedName>
</protein>
<organism evidence="1 2">
    <name type="scientific">Nostoc sphaeroides CCNUC1</name>
    <dbReference type="NCBI Taxonomy" id="2653204"/>
    <lineage>
        <taxon>Bacteria</taxon>
        <taxon>Bacillati</taxon>
        <taxon>Cyanobacteriota</taxon>
        <taxon>Cyanophyceae</taxon>
        <taxon>Nostocales</taxon>
        <taxon>Nostocaceae</taxon>
        <taxon>Nostoc</taxon>
    </lineage>
</organism>
<proteinExistence type="predicted"/>
<keyword evidence="2" id="KW-1185">Reference proteome</keyword>
<reference evidence="1 2" key="1">
    <citation type="submission" date="2019-10" db="EMBL/GenBank/DDBJ databases">
        <title>Genomic and transcriptomic insights into the perfect genentic adaptation of a filamentous nitrogen-fixing cyanobacterium to rice fields.</title>
        <authorList>
            <person name="Chen Z."/>
        </authorList>
    </citation>
    <scope>NUCLEOTIDE SEQUENCE [LARGE SCALE GENOMIC DNA]</scope>
    <source>
        <strain evidence="1">CCNUC1</strain>
    </source>
</reference>
<name>A0A5P8W4M0_9NOSO</name>
<sequence>MFFGKVKRAVKNRVYTGKVHLRGLINQWFSNLRRQVLSV</sequence>
<dbReference type="Proteomes" id="UP000326678">
    <property type="component" value="Chromosome Gxm1"/>
</dbReference>
<accession>A0A5P8W4M0</accession>
<dbReference type="KEGG" id="nsh:GXM_04440"/>